<protein>
    <submittedName>
        <fullName evidence="1">Uncharacterized protein</fullName>
    </submittedName>
</protein>
<proteinExistence type="predicted"/>
<organism evidence="1 2">
    <name type="scientific">Naganishia cerealis</name>
    <dbReference type="NCBI Taxonomy" id="610337"/>
    <lineage>
        <taxon>Eukaryota</taxon>
        <taxon>Fungi</taxon>
        <taxon>Dikarya</taxon>
        <taxon>Basidiomycota</taxon>
        <taxon>Agaricomycotina</taxon>
        <taxon>Tremellomycetes</taxon>
        <taxon>Filobasidiales</taxon>
        <taxon>Filobasidiaceae</taxon>
        <taxon>Naganishia</taxon>
    </lineage>
</organism>
<keyword evidence="2" id="KW-1185">Reference proteome</keyword>
<sequence>MSDLPPELPVFKNGRLARFVTHTPKPRAVSMPANLKQLPSVPKKTTLMSPTSRPKPSGTPARVFSELPPVPSKSPAPVPSQLPHLPSQLPQVPSQLPQSPSQLPSQSPSFPTFNEPHMSLPPKQKAASLSSHDSDSQFSLSSGTNASSMSGTSLRILQFVDTYVSESSDSIISKYERIVDPDVYTLSGVTTDSLFSDDELQGRQLLTRSEKSLPELPLAPLPQLKLRKRQPRKCTDHQSLSSAQSKASRVSSNSLQESKAEIKATVLRKPFEYCLDSSKVYESTRFPLASLLAPKTMATGLQRPPIQPRCVTAAPDFQLAKFAAKPKTEDTKRTMLLVSSSRYQEPWKRVLSSKQLPATPDERCNRFAYI</sequence>
<evidence type="ECO:0000313" key="2">
    <source>
        <dbReference type="Proteomes" id="UP001241377"/>
    </source>
</evidence>
<comment type="caution">
    <text evidence="1">The sequence shown here is derived from an EMBL/GenBank/DDBJ whole genome shotgun (WGS) entry which is preliminary data.</text>
</comment>
<name>A0ACC2WNC2_9TREE</name>
<gene>
    <name evidence="1" type="ORF">QFC19_000512</name>
</gene>
<reference evidence="1" key="1">
    <citation type="submission" date="2023-04" db="EMBL/GenBank/DDBJ databases">
        <title>Draft Genome sequencing of Naganishia species isolated from polar environments using Oxford Nanopore Technology.</title>
        <authorList>
            <person name="Leo P."/>
            <person name="Venkateswaran K."/>
        </authorList>
    </citation>
    <scope>NUCLEOTIDE SEQUENCE</scope>
    <source>
        <strain evidence="1">MNA-CCFEE 5261</strain>
    </source>
</reference>
<dbReference type="EMBL" id="JASBWR010000003">
    <property type="protein sequence ID" value="KAJ9112956.1"/>
    <property type="molecule type" value="Genomic_DNA"/>
</dbReference>
<evidence type="ECO:0000313" key="1">
    <source>
        <dbReference type="EMBL" id="KAJ9112956.1"/>
    </source>
</evidence>
<dbReference type="Proteomes" id="UP001241377">
    <property type="component" value="Unassembled WGS sequence"/>
</dbReference>
<accession>A0ACC2WNC2</accession>